<dbReference type="EMBL" id="CAJNOV010009276">
    <property type="protein sequence ID" value="CAF1357090.1"/>
    <property type="molecule type" value="Genomic_DNA"/>
</dbReference>
<reference evidence="2" key="1">
    <citation type="submission" date="2021-02" db="EMBL/GenBank/DDBJ databases">
        <authorList>
            <person name="Nowell W R."/>
        </authorList>
    </citation>
    <scope>NUCLEOTIDE SEQUENCE</scope>
</reference>
<evidence type="ECO:0000313" key="2">
    <source>
        <dbReference type="EMBL" id="CAF1357090.1"/>
    </source>
</evidence>
<name>A0A815HW42_9BILA</name>
<feature type="region of interest" description="Disordered" evidence="1">
    <location>
        <begin position="31"/>
        <end position="78"/>
    </location>
</feature>
<evidence type="ECO:0000313" key="3">
    <source>
        <dbReference type="EMBL" id="CAF5022525.1"/>
    </source>
</evidence>
<evidence type="ECO:0000256" key="1">
    <source>
        <dbReference type="SAM" id="MobiDB-lite"/>
    </source>
</evidence>
<accession>A0A815HW42</accession>
<comment type="caution">
    <text evidence="2">The sequence shown here is derived from an EMBL/GenBank/DDBJ whole genome shotgun (WGS) entry which is preliminary data.</text>
</comment>
<feature type="compositionally biased region" description="Polar residues" evidence="1">
    <location>
        <begin position="31"/>
        <end position="40"/>
    </location>
</feature>
<proteinExistence type="predicted"/>
<dbReference type="EMBL" id="CAJOBI010212873">
    <property type="protein sequence ID" value="CAF5022525.1"/>
    <property type="molecule type" value="Genomic_DNA"/>
</dbReference>
<protein>
    <submittedName>
        <fullName evidence="2">Uncharacterized protein</fullName>
    </submittedName>
</protein>
<organism evidence="2 4">
    <name type="scientific">Rotaria magnacalcarata</name>
    <dbReference type="NCBI Taxonomy" id="392030"/>
    <lineage>
        <taxon>Eukaryota</taxon>
        <taxon>Metazoa</taxon>
        <taxon>Spiralia</taxon>
        <taxon>Gnathifera</taxon>
        <taxon>Rotifera</taxon>
        <taxon>Eurotatoria</taxon>
        <taxon>Bdelloidea</taxon>
        <taxon>Philodinida</taxon>
        <taxon>Philodinidae</taxon>
        <taxon>Rotaria</taxon>
    </lineage>
</organism>
<dbReference type="Proteomes" id="UP000676336">
    <property type="component" value="Unassembled WGS sequence"/>
</dbReference>
<dbReference type="AlphaFoldDB" id="A0A815HW42"/>
<sequence>MGVGVTLFPILTPSFVDSVADTDAGYHETFCSTDGTSQTDHPPFEDDVRTSTNDHSTSRDEQSDSEDYAYYNPNDSRK</sequence>
<dbReference type="Proteomes" id="UP000663855">
    <property type="component" value="Unassembled WGS sequence"/>
</dbReference>
<gene>
    <name evidence="2" type="ORF">CJN711_LOCUS19733</name>
    <name evidence="3" type="ORF">SMN809_LOCUS57709</name>
</gene>
<evidence type="ECO:0000313" key="4">
    <source>
        <dbReference type="Proteomes" id="UP000663855"/>
    </source>
</evidence>